<dbReference type="eggNOG" id="COG0457">
    <property type="taxonomic scope" value="Bacteria"/>
</dbReference>
<dbReference type="Pfam" id="PF13432">
    <property type="entry name" value="TPR_16"/>
    <property type="match status" value="1"/>
</dbReference>
<organism evidence="2 3">
    <name type="scientific">Chlorobium limicola (strain DSM 245 / NBRC 103803 / 6330)</name>
    <dbReference type="NCBI Taxonomy" id="290315"/>
    <lineage>
        <taxon>Bacteria</taxon>
        <taxon>Pseudomonadati</taxon>
        <taxon>Chlorobiota</taxon>
        <taxon>Chlorobiia</taxon>
        <taxon>Chlorobiales</taxon>
        <taxon>Chlorobiaceae</taxon>
        <taxon>Chlorobium/Pelodictyon group</taxon>
        <taxon>Chlorobium</taxon>
    </lineage>
</organism>
<reference evidence="2 3" key="1">
    <citation type="submission" date="2008-05" db="EMBL/GenBank/DDBJ databases">
        <title>Complete sequence of Chlorobium limicola DSM 245.</title>
        <authorList>
            <consortium name="US DOE Joint Genome Institute"/>
            <person name="Lucas S."/>
            <person name="Copeland A."/>
            <person name="Lapidus A."/>
            <person name="Glavina del Rio T."/>
            <person name="Dalin E."/>
            <person name="Tice H."/>
            <person name="Bruce D."/>
            <person name="Goodwin L."/>
            <person name="Pitluck S."/>
            <person name="Schmutz J."/>
            <person name="Larimer F."/>
            <person name="Land M."/>
            <person name="Hauser L."/>
            <person name="Kyrpides N."/>
            <person name="Ovchinnikova G."/>
            <person name="Zhao F."/>
            <person name="Li T."/>
            <person name="Liu Z."/>
            <person name="Overmann J."/>
            <person name="Bryant D.A."/>
            <person name="Richardson P."/>
        </authorList>
    </citation>
    <scope>NUCLEOTIDE SEQUENCE [LARGE SCALE GENOMIC DNA]</scope>
    <source>
        <strain evidence="3">DSM 245 / NBRC 103803 / 6330</strain>
    </source>
</reference>
<dbReference type="InterPro" id="IPR019734">
    <property type="entry name" value="TPR_rpt"/>
</dbReference>
<dbReference type="STRING" id="290315.Clim_0641"/>
<dbReference type="KEGG" id="cli:Clim_0641"/>
<dbReference type="RefSeq" id="WP_012465609.1">
    <property type="nucleotide sequence ID" value="NC_010803.1"/>
</dbReference>
<proteinExistence type="predicted"/>
<dbReference type="SUPFAM" id="SSF48452">
    <property type="entry name" value="TPR-like"/>
    <property type="match status" value="1"/>
</dbReference>
<accession>B3EH48</accession>
<evidence type="ECO:0000313" key="2">
    <source>
        <dbReference type="EMBL" id="ACD89728.1"/>
    </source>
</evidence>
<feature type="repeat" description="TPR" evidence="1">
    <location>
        <begin position="50"/>
        <end position="83"/>
    </location>
</feature>
<dbReference type="Proteomes" id="UP000008841">
    <property type="component" value="Chromosome"/>
</dbReference>
<dbReference type="Gene3D" id="1.25.40.10">
    <property type="entry name" value="Tetratricopeptide repeat domain"/>
    <property type="match status" value="1"/>
</dbReference>
<evidence type="ECO:0000313" key="3">
    <source>
        <dbReference type="Proteomes" id="UP000008841"/>
    </source>
</evidence>
<dbReference type="InterPro" id="IPR011990">
    <property type="entry name" value="TPR-like_helical_dom_sf"/>
</dbReference>
<dbReference type="OrthoDB" id="940757at2"/>
<dbReference type="PROSITE" id="PS50005">
    <property type="entry name" value="TPR"/>
    <property type="match status" value="1"/>
</dbReference>
<dbReference type="AlphaFoldDB" id="B3EH48"/>
<dbReference type="HOGENOM" id="CLU_051626_0_0_10"/>
<keyword evidence="1" id="KW-0802">TPR repeat</keyword>
<protein>
    <submittedName>
        <fullName evidence="2">Tetratricopeptide TPR_2 repeat protein</fullName>
    </submittedName>
</protein>
<evidence type="ECO:0000256" key="1">
    <source>
        <dbReference type="PROSITE-ProRule" id="PRU00339"/>
    </source>
</evidence>
<dbReference type="EMBL" id="CP001097">
    <property type="protein sequence ID" value="ACD89728.1"/>
    <property type="molecule type" value="Genomic_DNA"/>
</dbReference>
<name>B3EH48_CHLL2</name>
<gene>
    <name evidence="2" type="ordered locus">Clim_0641</name>
</gene>
<sequence>MKVIQGSLKQPGSVVSEGRRLYDAGKFSESASFFIERIQRSKAAGTLPSAADLNHAGRAYLAMGDFHSAISFFRKGYELYPDIVSFSTNLALASLRTGRYREAAGLFDGLTRNPDGSENSNAYDGLAECLYRLGDFEGAKTAGVRSLTIKDRISCSADNPFFQQLKAESRTIRKRPVPDFHNSKSSRNIIAYSLWGNKTRYVDGAVFNARVARVVYPAWTCRFYCDGSVPETVLEELRRNGAQIVMMPAMRQVYQGLFWRFLVVSDPAVDRFLIRDADSPLTCQERVAVDEWIESGKLFHLMRDWYSHSELILAGMWGGVGGVLPDLQPMADMFYNKAQKERTIDQQFLRWCIWPLIREEHLAHDEYFRFGNAVPFPRLGRNPSDMPVALTWMDPAACAISVSGKKRQRVRVVSTVV</sequence>
<dbReference type="SMART" id="SM00028">
    <property type="entry name" value="TPR"/>
    <property type="match status" value="2"/>
</dbReference>